<keyword evidence="4" id="KW-0812">Transmembrane</keyword>
<accession>A0A1J1C268</accession>
<gene>
    <name evidence="5" type="ORF">Cabys_30</name>
</gene>
<sequence>MSKKYAGKKMSFPQLKADKNIFANKNQIIKKWVTIIHHIVIILIITIGCAQKTEKIVVWTSMRPLERQLLDSLLHEFSTTYPQYRFVQLFYAPEEARTNFIISSLAGKGPALIHGANDNIGPFVELGVIQPMEDYFSQSELDEFLDDPFPANTYFKGHLYQVADRVGNHLCLVYNKKLVKKPPQTMHELIEMGKKLTVDENGDGRPERYAIAWNYTEPFFFVPFITGYGGWLFDDQYRPTLNTEATKKAAQLIYDLVNKYKIMPKEADYEIANALFKDGLAAMIINGPWSWSTYLKNNIPIGIARIPKIDETGLWPAPLVSPMGYSLNKNLTGEKLQVTVKLLKFLTSDSVQLRFTKLSGSIPSRKTAFKDSLVQNNEIIRAALDQLLVGRPMPVITEMRWIFDAMRPAYQGIFTGQVTPEEAVEQMQKLAEKLIRENRE</sequence>
<dbReference type="Pfam" id="PF13416">
    <property type="entry name" value="SBP_bac_8"/>
    <property type="match status" value="1"/>
</dbReference>
<dbReference type="GO" id="GO:0015768">
    <property type="term" value="P:maltose transport"/>
    <property type="evidence" value="ECO:0007669"/>
    <property type="project" value="TreeGrafter"/>
</dbReference>
<evidence type="ECO:0000256" key="2">
    <source>
        <dbReference type="ARBA" id="ARBA00022448"/>
    </source>
</evidence>
<evidence type="ECO:0000256" key="1">
    <source>
        <dbReference type="ARBA" id="ARBA00008520"/>
    </source>
</evidence>
<dbReference type="GO" id="GO:1901982">
    <property type="term" value="F:maltose binding"/>
    <property type="evidence" value="ECO:0007669"/>
    <property type="project" value="TreeGrafter"/>
</dbReference>
<dbReference type="SUPFAM" id="SSF53850">
    <property type="entry name" value="Periplasmic binding protein-like II"/>
    <property type="match status" value="1"/>
</dbReference>
<feature type="transmembrane region" description="Helical" evidence="4">
    <location>
        <begin position="32"/>
        <end position="48"/>
    </location>
</feature>
<dbReference type="GO" id="GO:0055052">
    <property type="term" value="C:ATP-binding cassette (ABC) transporter complex, substrate-binding subunit-containing"/>
    <property type="evidence" value="ECO:0007669"/>
    <property type="project" value="TreeGrafter"/>
</dbReference>
<proteinExistence type="inferred from homology"/>
<comment type="similarity">
    <text evidence="1">Belongs to the bacterial solute-binding protein 1 family.</text>
</comment>
<protein>
    <submittedName>
        <fullName evidence="5">Arabinogalactan oligomer / maltooligosaccharide transport system substrate-binding protein/arabinogalactan oligomer / maltooligosaccharide transport system permease protein</fullName>
    </submittedName>
</protein>
<keyword evidence="4" id="KW-0472">Membrane</keyword>
<evidence type="ECO:0000313" key="6">
    <source>
        <dbReference type="Proteomes" id="UP000183868"/>
    </source>
</evidence>
<dbReference type="Gene3D" id="3.40.190.10">
    <property type="entry name" value="Periplasmic binding protein-like II"/>
    <property type="match status" value="2"/>
</dbReference>
<dbReference type="EMBL" id="CP018099">
    <property type="protein sequence ID" value="APF16781.1"/>
    <property type="molecule type" value="Genomic_DNA"/>
</dbReference>
<evidence type="ECO:0000256" key="4">
    <source>
        <dbReference type="SAM" id="Phobius"/>
    </source>
</evidence>
<dbReference type="Proteomes" id="UP000183868">
    <property type="component" value="Chromosome"/>
</dbReference>
<keyword evidence="2" id="KW-0813">Transport</keyword>
<evidence type="ECO:0000256" key="3">
    <source>
        <dbReference type="ARBA" id="ARBA00022729"/>
    </source>
</evidence>
<dbReference type="GO" id="GO:0042956">
    <property type="term" value="P:maltodextrin transmembrane transport"/>
    <property type="evidence" value="ECO:0007669"/>
    <property type="project" value="TreeGrafter"/>
</dbReference>
<reference evidence="5 6" key="1">
    <citation type="submission" date="2016-11" db="EMBL/GenBank/DDBJ databases">
        <title>Genomic analysis of Caldithrix abyssi and proposal of a novel bacterial phylum Caldithrichaeota.</title>
        <authorList>
            <person name="Kublanov I."/>
            <person name="Sigalova O."/>
            <person name="Gavrilov S."/>
            <person name="Lebedinsky A."/>
            <person name="Ivanova N."/>
            <person name="Daum C."/>
            <person name="Reddy T."/>
            <person name="Klenk H.P."/>
            <person name="Goker M."/>
            <person name="Reva O."/>
            <person name="Miroshnichenko M."/>
            <person name="Kyprides N."/>
            <person name="Woyke T."/>
            <person name="Gelfand M."/>
        </authorList>
    </citation>
    <scope>NUCLEOTIDE SEQUENCE [LARGE SCALE GENOMIC DNA]</scope>
    <source>
        <strain evidence="5 6">LF13</strain>
    </source>
</reference>
<dbReference type="PANTHER" id="PTHR30061:SF50">
    <property type="entry name" value="MALTOSE_MALTODEXTRIN-BINDING PERIPLASMIC PROTEIN"/>
    <property type="match status" value="1"/>
</dbReference>
<dbReference type="InterPro" id="IPR006059">
    <property type="entry name" value="SBP"/>
</dbReference>
<evidence type="ECO:0000313" key="5">
    <source>
        <dbReference type="EMBL" id="APF16781.1"/>
    </source>
</evidence>
<name>A0A1J1C268_CALAY</name>
<keyword evidence="4" id="KW-1133">Transmembrane helix</keyword>
<dbReference type="PANTHER" id="PTHR30061">
    <property type="entry name" value="MALTOSE-BINDING PERIPLASMIC PROTEIN"/>
    <property type="match status" value="1"/>
</dbReference>
<organism evidence="5 6">
    <name type="scientific">Caldithrix abyssi DSM 13497</name>
    <dbReference type="NCBI Taxonomy" id="880073"/>
    <lineage>
        <taxon>Bacteria</taxon>
        <taxon>Pseudomonadati</taxon>
        <taxon>Calditrichota</taxon>
        <taxon>Calditrichia</taxon>
        <taxon>Calditrichales</taxon>
        <taxon>Calditrichaceae</taxon>
        <taxon>Caldithrix</taxon>
    </lineage>
</organism>
<keyword evidence="3" id="KW-0732">Signal</keyword>
<dbReference type="AlphaFoldDB" id="A0A1J1C268"/>
<dbReference type="KEGG" id="caby:Cabys_30"/>